<gene>
    <name evidence="9" type="ORF">WJX72_003197</name>
</gene>
<dbReference type="InterPro" id="IPR003953">
    <property type="entry name" value="FAD-dep_OxRdtase_2_FAD-bd"/>
</dbReference>
<dbReference type="SUPFAM" id="SSF56425">
    <property type="entry name" value="Succinate dehydrogenase/fumarate reductase flavoprotein, catalytic domain"/>
    <property type="match status" value="1"/>
</dbReference>
<sequence length="486" mass="50592">MRTAEREARLVIVGAGLGGLSAVIEASRRAQNCNLELSITLLDKEARLGGNSAKASSGISAYNPNDPTDLPDYLKDTRTSGGDSGSEQLMATLVENSADALKFLESFGVDLSKVNQLGGHSHSRTHSNPSGPNVGYAIISQLGKHVQGMPSVHLILNARVDHVLMGVDGRATGVQYTLNGLEGAEQSQHEERAYAVVVTIGGCAASDKPLCGAKSPSCLKCAEQSHHEERADAVVITTGGYAASDELLHKYCPTAAEFGTTNGPMATGDGVVFGHEAGARLVDMDKVQVHPTGFVDPANPHAKTKFLAPEKLRGAGGLLFNMAGRRFVDELQRRDTVTQAIIAQPGHQAYIVLSKAGAADFGADAVKFYMAKGLVSLQDSPASLAAHMGVALETLNEELQRYNEGVRAGKDHLGKTVFPGGAVDVSEGAYVATIAPAVHYCMGGLAINSDAQVLNEAGEPIPGLYGAGENAVGHMAADTCVAAGIT</sequence>
<dbReference type="Pfam" id="PF00890">
    <property type="entry name" value="FAD_binding_2"/>
    <property type="match status" value="1"/>
</dbReference>
<keyword evidence="2" id="KW-0285">Flavoprotein</keyword>
<evidence type="ECO:0000256" key="6">
    <source>
        <dbReference type="ARBA" id="ARBA00067004"/>
    </source>
</evidence>
<dbReference type="PANTHER" id="PTHR43400:SF7">
    <property type="entry name" value="FAD-DEPENDENT OXIDOREDUCTASE 2 FAD BINDING DOMAIN-CONTAINING PROTEIN"/>
    <property type="match status" value="1"/>
</dbReference>
<keyword evidence="4" id="KW-0560">Oxidoreductase</keyword>
<dbReference type="InterPro" id="IPR050315">
    <property type="entry name" value="FAD-oxidoreductase_2"/>
</dbReference>
<dbReference type="AlphaFoldDB" id="A0AAW1PMD6"/>
<accession>A0AAW1PMD6</accession>
<evidence type="ECO:0000256" key="4">
    <source>
        <dbReference type="ARBA" id="ARBA00023002"/>
    </source>
</evidence>
<feature type="domain" description="FAD-dependent oxidoreductase 2 FAD-binding" evidence="8">
    <location>
        <begin position="10"/>
        <end position="475"/>
    </location>
</feature>
<evidence type="ECO:0000256" key="7">
    <source>
        <dbReference type="ARBA" id="ARBA00077246"/>
    </source>
</evidence>
<organism evidence="9 10">
    <name type="scientific">[Myrmecia] bisecta</name>
    <dbReference type="NCBI Taxonomy" id="41462"/>
    <lineage>
        <taxon>Eukaryota</taxon>
        <taxon>Viridiplantae</taxon>
        <taxon>Chlorophyta</taxon>
        <taxon>core chlorophytes</taxon>
        <taxon>Trebouxiophyceae</taxon>
        <taxon>Trebouxiales</taxon>
        <taxon>Trebouxiaceae</taxon>
        <taxon>Myrmecia</taxon>
    </lineage>
</organism>
<proteinExistence type="predicted"/>
<evidence type="ECO:0000256" key="3">
    <source>
        <dbReference type="ARBA" id="ARBA00022827"/>
    </source>
</evidence>
<dbReference type="SUPFAM" id="SSF51905">
    <property type="entry name" value="FAD/NAD(P)-binding domain"/>
    <property type="match status" value="1"/>
</dbReference>
<evidence type="ECO:0000313" key="9">
    <source>
        <dbReference type="EMBL" id="KAK9810002.1"/>
    </source>
</evidence>
<evidence type="ECO:0000256" key="2">
    <source>
        <dbReference type="ARBA" id="ARBA00022630"/>
    </source>
</evidence>
<dbReference type="Gene3D" id="3.50.50.60">
    <property type="entry name" value="FAD/NAD(P)-binding domain"/>
    <property type="match status" value="2"/>
</dbReference>
<dbReference type="InterPro" id="IPR036188">
    <property type="entry name" value="FAD/NAD-bd_sf"/>
</dbReference>
<evidence type="ECO:0000256" key="1">
    <source>
        <dbReference type="ARBA" id="ARBA00001974"/>
    </source>
</evidence>
<evidence type="ECO:0000259" key="8">
    <source>
        <dbReference type="Pfam" id="PF00890"/>
    </source>
</evidence>
<keyword evidence="10" id="KW-1185">Reference proteome</keyword>
<dbReference type="PANTHER" id="PTHR43400">
    <property type="entry name" value="FUMARATE REDUCTASE"/>
    <property type="match status" value="1"/>
</dbReference>
<dbReference type="EC" id="1.3.1.6" evidence="6"/>
<reference evidence="9 10" key="1">
    <citation type="journal article" date="2024" name="Nat. Commun.">
        <title>Phylogenomics reveals the evolutionary origins of lichenization in chlorophyte algae.</title>
        <authorList>
            <person name="Puginier C."/>
            <person name="Libourel C."/>
            <person name="Otte J."/>
            <person name="Skaloud P."/>
            <person name="Haon M."/>
            <person name="Grisel S."/>
            <person name="Petersen M."/>
            <person name="Berrin J.G."/>
            <person name="Delaux P.M."/>
            <person name="Dal Grande F."/>
            <person name="Keller J."/>
        </authorList>
    </citation>
    <scope>NUCLEOTIDE SEQUENCE [LARGE SCALE GENOMIC DNA]</scope>
    <source>
        <strain evidence="9 10">SAG 2043</strain>
    </source>
</reference>
<evidence type="ECO:0000313" key="10">
    <source>
        <dbReference type="Proteomes" id="UP001489004"/>
    </source>
</evidence>
<comment type="caution">
    <text evidence="9">The sequence shown here is derived from an EMBL/GenBank/DDBJ whole genome shotgun (WGS) entry which is preliminary data.</text>
</comment>
<keyword evidence="3" id="KW-0274">FAD</keyword>
<protein>
    <recommendedName>
        <fullName evidence="6">fumarate reductase (NADH)</fullName>
        <ecNumber evidence="6">1.3.1.6</ecNumber>
    </recommendedName>
    <alternativeName>
        <fullName evidence="7">NADH-dependent fumarate reductase</fullName>
    </alternativeName>
</protein>
<dbReference type="FunFam" id="3.90.700.10:FF:000007">
    <property type="entry name" value="NADH-dependent fumarate reductase"/>
    <property type="match status" value="1"/>
</dbReference>
<dbReference type="GO" id="GO:0016156">
    <property type="term" value="F:fumarate reductase (NADH) activity"/>
    <property type="evidence" value="ECO:0007669"/>
    <property type="project" value="UniProtKB-EC"/>
</dbReference>
<dbReference type="EMBL" id="JALJOR010000010">
    <property type="protein sequence ID" value="KAK9810002.1"/>
    <property type="molecule type" value="Genomic_DNA"/>
</dbReference>
<name>A0AAW1PMD6_9CHLO</name>
<evidence type="ECO:0000256" key="5">
    <source>
        <dbReference type="ARBA" id="ARBA00050832"/>
    </source>
</evidence>
<dbReference type="Gene3D" id="3.90.700.10">
    <property type="entry name" value="Succinate dehydrogenase/fumarate reductase flavoprotein, catalytic domain"/>
    <property type="match status" value="1"/>
</dbReference>
<dbReference type="InterPro" id="IPR027477">
    <property type="entry name" value="Succ_DH/fumarate_Rdtase_cat_sf"/>
</dbReference>
<comment type="catalytic activity">
    <reaction evidence="5">
        <text>succinate + NAD(+) = fumarate + NADH + H(+)</text>
        <dbReference type="Rhea" id="RHEA:18281"/>
        <dbReference type="ChEBI" id="CHEBI:15378"/>
        <dbReference type="ChEBI" id="CHEBI:29806"/>
        <dbReference type="ChEBI" id="CHEBI:30031"/>
        <dbReference type="ChEBI" id="CHEBI:57540"/>
        <dbReference type="ChEBI" id="CHEBI:57945"/>
        <dbReference type="EC" id="1.3.1.6"/>
    </reaction>
</comment>
<comment type="cofactor">
    <cofactor evidence="1">
        <name>FAD</name>
        <dbReference type="ChEBI" id="CHEBI:57692"/>
    </cofactor>
</comment>
<dbReference type="Proteomes" id="UP001489004">
    <property type="component" value="Unassembled WGS sequence"/>
</dbReference>